<feature type="domain" description="Methyltransferase" evidence="3">
    <location>
        <begin position="38"/>
        <end position="131"/>
    </location>
</feature>
<keyword evidence="2" id="KW-0808">Transferase</keyword>
<dbReference type="GO" id="GO:0017000">
    <property type="term" value="P:antibiotic biosynthetic process"/>
    <property type="evidence" value="ECO:0007669"/>
    <property type="project" value="UniProtKB-ARBA"/>
</dbReference>
<dbReference type="PANTHER" id="PTHR43861">
    <property type="entry name" value="TRANS-ACONITATE 2-METHYLTRANSFERASE-RELATED"/>
    <property type="match status" value="1"/>
</dbReference>
<dbReference type="CDD" id="cd02440">
    <property type="entry name" value="AdoMet_MTases"/>
    <property type="match status" value="1"/>
</dbReference>
<dbReference type="InterPro" id="IPR029063">
    <property type="entry name" value="SAM-dependent_MTases_sf"/>
</dbReference>
<dbReference type="InterPro" id="IPR041698">
    <property type="entry name" value="Methyltransf_25"/>
</dbReference>
<dbReference type="PANTHER" id="PTHR43861:SF1">
    <property type="entry name" value="TRANS-ACONITATE 2-METHYLTRANSFERASE"/>
    <property type="match status" value="1"/>
</dbReference>
<evidence type="ECO:0000259" key="3">
    <source>
        <dbReference type="Pfam" id="PF13649"/>
    </source>
</evidence>
<dbReference type="GO" id="GO:0008168">
    <property type="term" value="F:methyltransferase activity"/>
    <property type="evidence" value="ECO:0007669"/>
    <property type="project" value="UniProtKB-KW"/>
</dbReference>
<keyword evidence="5" id="KW-1185">Reference proteome</keyword>
<organism evidence="4 5">
    <name type="scientific">Streptomyces phaeofaciens</name>
    <dbReference type="NCBI Taxonomy" id="68254"/>
    <lineage>
        <taxon>Bacteria</taxon>
        <taxon>Bacillati</taxon>
        <taxon>Actinomycetota</taxon>
        <taxon>Actinomycetes</taxon>
        <taxon>Kitasatosporales</taxon>
        <taxon>Streptomycetaceae</taxon>
        <taxon>Streptomyces</taxon>
    </lineage>
</organism>
<evidence type="ECO:0000313" key="4">
    <source>
        <dbReference type="EMBL" id="GGT36578.1"/>
    </source>
</evidence>
<protein>
    <submittedName>
        <fullName evidence="4">Methyltransferase</fullName>
    </submittedName>
</protein>
<dbReference type="EMBL" id="BMSA01000002">
    <property type="protein sequence ID" value="GGT36578.1"/>
    <property type="molecule type" value="Genomic_DNA"/>
</dbReference>
<dbReference type="Pfam" id="PF13649">
    <property type="entry name" value="Methyltransf_25"/>
    <property type="match status" value="1"/>
</dbReference>
<name>A0A918H3U0_9ACTN</name>
<dbReference type="SUPFAM" id="SSF53335">
    <property type="entry name" value="S-adenosyl-L-methionine-dependent methyltransferases"/>
    <property type="match status" value="1"/>
</dbReference>
<dbReference type="Gene3D" id="2.20.130.10">
    <property type="entry name" value="CAC2371-like domains"/>
    <property type="match status" value="1"/>
</dbReference>
<reference evidence="4" key="2">
    <citation type="submission" date="2020-09" db="EMBL/GenBank/DDBJ databases">
        <authorList>
            <person name="Sun Q."/>
            <person name="Ohkuma M."/>
        </authorList>
    </citation>
    <scope>NUCLEOTIDE SEQUENCE</scope>
    <source>
        <strain evidence="4">JCM 4125</strain>
    </source>
</reference>
<evidence type="ECO:0000313" key="5">
    <source>
        <dbReference type="Proteomes" id="UP000646776"/>
    </source>
</evidence>
<comment type="caution">
    <text evidence="4">The sequence shown here is derived from an EMBL/GenBank/DDBJ whole genome shotgun (WGS) entry which is preliminary data.</text>
</comment>
<keyword evidence="1 4" id="KW-0489">Methyltransferase</keyword>
<gene>
    <name evidence="4" type="ORF">GCM10010226_11090</name>
</gene>
<accession>A0A918H3U0</accession>
<dbReference type="Proteomes" id="UP000646776">
    <property type="component" value="Unassembled WGS sequence"/>
</dbReference>
<proteinExistence type="predicted"/>
<dbReference type="RefSeq" id="WP_189708111.1">
    <property type="nucleotide sequence ID" value="NZ_BMSA01000002.1"/>
</dbReference>
<dbReference type="AlphaFoldDB" id="A0A918H3U0"/>
<sequence>MVDHSFADLALAALYDTINPWGPDDDFYLDLVRSAGSVLDVGCGTGRLLARAAADGHPGRLTGLDPAAAMLVQARRRAPGVEWVLGDLRCHRWQGDFELVVMTGHAFQTLLDDEELRTALRAVRSALGTDGRFVFETRNPAARAWEGWTPDRVHEVTDADGRTVRVWQEVEGAGAGAGAGAGPAGDRVTFTETYDHTEWPRPRSSRATLRFLSPARLTGFLAEAGLRVAERYGDWDRGPLTETSPEIITVATPDR</sequence>
<dbReference type="GO" id="GO:0032259">
    <property type="term" value="P:methylation"/>
    <property type="evidence" value="ECO:0007669"/>
    <property type="project" value="UniProtKB-KW"/>
</dbReference>
<reference evidence="4" key="1">
    <citation type="journal article" date="2014" name="Int. J. Syst. Evol. Microbiol.">
        <title>Complete genome sequence of Corynebacterium casei LMG S-19264T (=DSM 44701T), isolated from a smear-ripened cheese.</title>
        <authorList>
            <consortium name="US DOE Joint Genome Institute (JGI-PGF)"/>
            <person name="Walter F."/>
            <person name="Albersmeier A."/>
            <person name="Kalinowski J."/>
            <person name="Ruckert C."/>
        </authorList>
    </citation>
    <scope>NUCLEOTIDE SEQUENCE</scope>
    <source>
        <strain evidence="4">JCM 4125</strain>
    </source>
</reference>
<dbReference type="Gene3D" id="3.40.50.150">
    <property type="entry name" value="Vaccinia Virus protein VP39"/>
    <property type="match status" value="1"/>
</dbReference>
<evidence type="ECO:0000256" key="2">
    <source>
        <dbReference type="ARBA" id="ARBA00022679"/>
    </source>
</evidence>
<evidence type="ECO:0000256" key="1">
    <source>
        <dbReference type="ARBA" id="ARBA00022603"/>
    </source>
</evidence>